<dbReference type="AlphaFoldDB" id="A0A165YTB5"/>
<sequence>MSACYRPRPSTQQHAHLPSRLCPETKLTCTPAGPARPFCFSLTLALSALPSTSNRTTVYAQLVGDPPHPAHDLRRNWLHRHRRGRLHSGRQRRRVVREPDNFHHPSRVS</sequence>
<dbReference type="Proteomes" id="UP000076532">
    <property type="component" value="Unassembled WGS sequence"/>
</dbReference>
<dbReference type="EMBL" id="KV417690">
    <property type="protein sequence ID" value="KZP09896.1"/>
    <property type="molecule type" value="Genomic_DNA"/>
</dbReference>
<evidence type="ECO:0000313" key="2">
    <source>
        <dbReference type="EMBL" id="KZP09896.1"/>
    </source>
</evidence>
<reference evidence="2 3" key="1">
    <citation type="journal article" date="2016" name="Mol. Biol. Evol.">
        <title>Comparative Genomics of Early-Diverging Mushroom-Forming Fungi Provides Insights into the Origins of Lignocellulose Decay Capabilities.</title>
        <authorList>
            <person name="Nagy L.G."/>
            <person name="Riley R."/>
            <person name="Tritt A."/>
            <person name="Adam C."/>
            <person name="Daum C."/>
            <person name="Floudas D."/>
            <person name="Sun H."/>
            <person name="Yadav J.S."/>
            <person name="Pangilinan J."/>
            <person name="Larsson K.H."/>
            <person name="Matsuura K."/>
            <person name="Barry K."/>
            <person name="Labutti K."/>
            <person name="Kuo R."/>
            <person name="Ohm R.A."/>
            <person name="Bhattacharya S.S."/>
            <person name="Shirouzu T."/>
            <person name="Yoshinaga Y."/>
            <person name="Martin F.M."/>
            <person name="Grigoriev I.V."/>
            <person name="Hibbett D.S."/>
        </authorList>
    </citation>
    <scope>NUCLEOTIDE SEQUENCE [LARGE SCALE GENOMIC DNA]</scope>
    <source>
        <strain evidence="2 3">CBS 109695</strain>
    </source>
</reference>
<gene>
    <name evidence="2" type="ORF">FIBSPDRAFT_873132</name>
</gene>
<evidence type="ECO:0000313" key="3">
    <source>
        <dbReference type="Proteomes" id="UP000076532"/>
    </source>
</evidence>
<proteinExistence type="predicted"/>
<keyword evidence="3" id="KW-1185">Reference proteome</keyword>
<protein>
    <submittedName>
        <fullName evidence="2">Uncharacterized protein</fullName>
    </submittedName>
</protein>
<name>A0A165YTB5_9AGAM</name>
<feature type="region of interest" description="Disordered" evidence="1">
    <location>
        <begin position="81"/>
        <end position="109"/>
    </location>
</feature>
<organism evidence="2 3">
    <name type="scientific">Athelia psychrophila</name>
    <dbReference type="NCBI Taxonomy" id="1759441"/>
    <lineage>
        <taxon>Eukaryota</taxon>
        <taxon>Fungi</taxon>
        <taxon>Dikarya</taxon>
        <taxon>Basidiomycota</taxon>
        <taxon>Agaricomycotina</taxon>
        <taxon>Agaricomycetes</taxon>
        <taxon>Agaricomycetidae</taxon>
        <taxon>Atheliales</taxon>
        <taxon>Atheliaceae</taxon>
        <taxon>Athelia</taxon>
    </lineage>
</organism>
<accession>A0A165YTB5</accession>
<evidence type="ECO:0000256" key="1">
    <source>
        <dbReference type="SAM" id="MobiDB-lite"/>
    </source>
</evidence>
<feature type="compositionally biased region" description="Basic residues" evidence="1">
    <location>
        <begin position="81"/>
        <end position="95"/>
    </location>
</feature>